<organism evidence="1 2">
    <name type="scientific">Pararge aegeria aegeria</name>
    <dbReference type="NCBI Taxonomy" id="348720"/>
    <lineage>
        <taxon>Eukaryota</taxon>
        <taxon>Metazoa</taxon>
        <taxon>Ecdysozoa</taxon>
        <taxon>Arthropoda</taxon>
        <taxon>Hexapoda</taxon>
        <taxon>Insecta</taxon>
        <taxon>Pterygota</taxon>
        <taxon>Neoptera</taxon>
        <taxon>Endopterygota</taxon>
        <taxon>Lepidoptera</taxon>
        <taxon>Glossata</taxon>
        <taxon>Ditrysia</taxon>
        <taxon>Papilionoidea</taxon>
        <taxon>Nymphalidae</taxon>
        <taxon>Satyrinae</taxon>
        <taxon>Satyrini</taxon>
        <taxon>Parargina</taxon>
        <taxon>Pararge</taxon>
    </lineage>
</organism>
<comment type="caution">
    <text evidence="1">The sequence shown here is derived from an EMBL/GenBank/DDBJ whole genome shotgun (WGS) entry which is preliminary data.</text>
</comment>
<sequence length="104" mass="11729">MCVAFILNYVEHRWSMVRLGTISITGTAYLIQSNPSGANEDVEAQRKRSLEAEMKASTYLGTRLRLQLGIGLDVKKCSRPYAQQVVEGLKEEEEEEANPVLKDR</sequence>
<gene>
    <name evidence="1" type="primary">jg11418</name>
    <name evidence="1" type="ORF">PAEG_LOCUS2105</name>
</gene>
<dbReference type="EMBL" id="CAKXAJ010006874">
    <property type="protein sequence ID" value="CAH2210193.1"/>
    <property type="molecule type" value="Genomic_DNA"/>
</dbReference>
<evidence type="ECO:0000313" key="1">
    <source>
        <dbReference type="EMBL" id="CAH2210193.1"/>
    </source>
</evidence>
<dbReference type="Proteomes" id="UP000838756">
    <property type="component" value="Unassembled WGS sequence"/>
</dbReference>
<accession>A0A8S4QG85</accession>
<evidence type="ECO:0000313" key="2">
    <source>
        <dbReference type="Proteomes" id="UP000838756"/>
    </source>
</evidence>
<reference evidence="1" key="1">
    <citation type="submission" date="2022-03" db="EMBL/GenBank/DDBJ databases">
        <authorList>
            <person name="Lindestad O."/>
        </authorList>
    </citation>
    <scope>NUCLEOTIDE SEQUENCE</scope>
</reference>
<proteinExistence type="predicted"/>
<keyword evidence="2" id="KW-1185">Reference proteome</keyword>
<dbReference type="AlphaFoldDB" id="A0A8S4QG85"/>
<protein>
    <submittedName>
        <fullName evidence="1">Jg11418 protein</fullName>
    </submittedName>
</protein>
<name>A0A8S4QG85_9NEOP</name>